<reference evidence="4 5" key="1">
    <citation type="journal article" date="2012" name="J. Bacteriol.">
        <title>Genome sequences for six rhodanobacter strains, isolated from soils and the terrestrial subsurface, with variable denitrification capabilities.</title>
        <authorList>
            <person name="Kostka J.E."/>
            <person name="Green S.J."/>
            <person name="Rishishwar L."/>
            <person name="Prakash O."/>
            <person name="Katz L.S."/>
            <person name="Marino-Ramirez L."/>
            <person name="Jordan I.K."/>
            <person name="Munk C."/>
            <person name="Ivanova N."/>
            <person name="Mikhailova N."/>
            <person name="Watson D.B."/>
            <person name="Brown S.D."/>
            <person name="Palumbo A.V."/>
            <person name="Brooks S.C."/>
        </authorList>
    </citation>
    <scope>NUCLEOTIDE SEQUENCE [LARGE SCALE GENOMIC DNA]</scope>
    <source>
        <strain evidence="5">Jip2T</strain>
    </source>
</reference>
<evidence type="ECO:0000256" key="2">
    <source>
        <dbReference type="ARBA" id="ARBA00023315"/>
    </source>
</evidence>
<keyword evidence="5" id="KW-1185">Reference proteome</keyword>
<sequence>MQHAPAAGVDGGGMKAGAAACEIRPVSRQDVPTLVLLCAEHASYERAMPLPVGIGEGLERALFSPSPRLHAWVAEAHGELLGYATATSAFSTWQAREFLHMDCLFVREGRCGDGIGMSLLAAVIAAARHAGCAEVQWQTPDWNTGAARFYRRAGAIEVPKRRFFLPLDDCAESCRASDSD</sequence>
<comment type="caution">
    <text evidence="4">The sequence shown here is derived from an EMBL/GenBank/DDBJ whole genome shotgun (WGS) entry which is preliminary data.</text>
</comment>
<evidence type="ECO:0000256" key="1">
    <source>
        <dbReference type="ARBA" id="ARBA00022679"/>
    </source>
</evidence>
<dbReference type="InterPro" id="IPR051016">
    <property type="entry name" value="Diverse_Substrate_AcTransf"/>
</dbReference>
<dbReference type="PROSITE" id="PS51186">
    <property type="entry name" value="GNAT"/>
    <property type="match status" value="1"/>
</dbReference>
<dbReference type="InterPro" id="IPR000182">
    <property type="entry name" value="GNAT_dom"/>
</dbReference>
<keyword evidence="2" id="KW-0012">Acyltransferase</keyword>
<evidence type="ECO:0000313" key="5">
    <source>
        <dbReference type="Proteomes" id="UP000004210"/>
    </source>
</evidence>
<dbReference type="Pfam" id="PF00583">
    <property type="entry name" value="Acetyltransf_1"/>
    <property type="match status" value="1"/>
</dbReference>
<dbReference type="AlphaFoldDB" id="I4VJ90"/>
<dbReference type="Proteomes" id="UP000004210">
    <property type="component" value="Unassembled WGS sequence"/>
</dbReference>
<name>I4VJ90_9GAMM</name>
<evidence type="ECO:0000313" key="4">
    <source>
        <dbReference type="EMBL" id="EIL87281.1"/>
    </source>
</evidence>
<evidence type="ECO:0000259" key="3">
    <source>
        <dbReference type="PROSITE" id="PS51186"/>
    </source>
</evidence>
<dbReference type="GO" id="GO:0008080">
    <property type="term" value="F:N-acetyltransferase activity"/>
    <property type="evidence" value="ECO:0007669"/>
    <property type="project" value="TreeGrafter"/>
</dbReference>
<dbReference type="PATRIC" id="fig|1163408.3.peg.3367"/>
<feature type="domain" description="N-acetyltransferase" evidence="3">
    <location>
        <begin position="21"/>
        <end position="177"/>
    </location>
</feature>
<dbReference type="InterPro" id="IPR016181">
    <property type="entry name" value="Acyl_CoA_acyltransferase"/>
</dbReference>
<dbReference type="PANTHER" id="PTHR10545:SF29">
    <property type="entry name" value="GH14572P-RELATED"/>
    <property type="match status" value="1"/>
</dbReference>
<dbReference type="EMBL" id="AJXU01000081">
    <property type="protein sequence ID" value="EIL87281.1"/>
    <property type="molecule type" value="Genomic_DNA"/>
</dbReference>
<dbReference type="eggNOG" id="COG1247">
    <property type="taxonomic scope" value="Bacteria"/>
</dbReference>
<gene>
    <name evidence="4" type="ORF">UU9_16616</name>
</gene>
<protein>
    <submittedName>
        <fullName evidence="4">N-acetyltransferase GCN5</fullName>
    </submittedName>
</protein>
<dbReference type="SUPFAM" id="SSF55729">
    <property type="entry name" value="Acyl-CoA N-acyltransferases (Nat)"/>
    <property type="match status" value="1"/>
</dbReference>
<dbReference type="Gene3D" id="3.40.630.30">
    <property type="match status" value="1"/>
</dbReference>
<proteinExistence type="predicted"/>
<keyword evidence="1 4" id="KW-0808">Transferase</keyword>
<dbReference type="PANTHER" id="PTHR10545">
    <property type="entry name" value="DIAMINE N-ACETYLTRANSFERASE"/>
    <property type="match status" value="1"/>
</dbReference>
<organism evidence="4 5">
    <name type="scientific">Rhodanobacter fulvus Jip2</name>
    <dbReference type="NCBI Taxonomy" id="1163408"/>
    <lineage>
        <taxon>Bacteria</taxon>
        <taxon>Pseudomonadati</taxon>
        <taxon>Pseudomonadota</taxon>
        <taxon>Gammaproteobacteria</taxon>
        <taxon>Lysobacterales</taxon>
        <taxon>Rhodanobacteraceae</taxon>
        <taxon>Rhodanobacter</taxon>
    </lineage>
</organism>
<dbReference type="STRING" id="1163408.UU9_16616"/>
<accession>I4VJ90</accession>
<dbReference type="RefSeq" id="WP_007082945.1">
    <property type="nucleotide sequence ID" value="NZ_AJXU01000081.1"/>
</dbReference>